<protein>
    <submittedName>
        <fullName evidence="3">Uncharacterized protein</fullName>
    </submittedName>
</protein>
<dbReference type="WBParaSite" id="nRc.2.0.1.t23133-RA">
    <property type="protein sequence ID" value="nRc.2.0.1.t23133-RA"/>
    <property type="gene ID" value="nRc.2.0.1.g23133"/>
</dbReference>
<evidence type="ECO:0000313" key="2">
    <source>
        <dbReference type="Proteomes" id="UP000887565"/>
    </source>
</evidence>
<proteinExistence type="predicted"/>
<evidence type="ECO:0000313" key="3">
    <source>
        <dbReference type="WBParaSite" id="nRc.2.0.1.t23133-RA"/>
    </source>
</evidence>
<evidence type="ECO:0000256" key="1">
    <source>
        <dbReference type="SAM" id="MobiDB-lite"/>
    </source>
</evidence>
<sequence>MGPINAPNSAAPITANNSNNINNMAAAKELLTAEDRDAQTNAPIDRRPKLTKNLMDPFMIDQMKEERWRQP</sequence>
<reference evidence="3" key="1">
    <citation type="submission" date="2022-11" db="UniProtKB">
        <authorList>
            <consortium name="WormBaseParasite"/>
        </authorList>
    </citation>
    <scope>IDENTIFICATION</scope>
</reference>
<organism evidence="2 3">
    <name type="scientific">Romanomermis culicivorax</name>
    <name type="common">Nematode worm</name>
    <dbReference type="NCBI Taxonomy" id="13658"/>
    <lineage>
        <taxon>Eukaryota</taxon>
        <taxon>Metazoa</taxon>
        <taxon>Ecdysozoa</taxon>
        <taxon>Nematoda</taxon>
        <taxon>Enoplea</taxon>
        <taxon>Dorylaimia</taxon>
        <taxon>Mermithida</taxon>
        <taxon>Mermithoidea</taxon>
        <taxon>Mermithidae</taxon>
        <taxon>Romanomermis</taxon>
    </lineage>
</organism>
<dbReference type="Proteomes" id="UP000887565">
    <property type="component" value="Unplaced"/>
</dbReference>
<keyword evidence="2" id="KW-1185">Reference proteome</keyword>
<accession>A0A915J9H2</accession>
<dbReference type="AlphaFoldDB" id="A0A915J9H2"/>
<name>A0A915J9H2_ROMCU</name>
<feature type="compositionally biased region" description="Basic and acidic residues" evidence="1">
    <location>
        <begin position="62"/>
        <end position="71"/>
    </location>
</feature>
<feature type="compositionally biased region" description="Basic and acidic residues" evidence="1">
    <location>
        <begin position="33"/>
        <end position="48"/>
    </location>
</feature>
<feature type="region of interest" description="Disordered" evidence="1">
    <location>
        <begin position="33"/>
        <end position="71"/>
    </location>
</feature>